<feature type="region of interest" description="Disordered" evidence="1">
    <location>
        <begin position="339"/>
        <end position="366"/>
    </location>
</feature>
<feature type="region of interest" description="Disordered" evidence="1">
    <location>
        <begin position="225"/>
        <end position="251"/>
    </location>
</feature>
<feature type="region of interest" description="Disordered" evidence="1">
    <location>
        <begin position="265"/>
        <end position="303"/>
    </location>
</feature>
<accession>A0A1L7WNY9</accession>
<dbReference type="Proteomes" id="UP000184330">
    <property type="component" value="Unassembled WGS sequence"/>
</dbReference>
<evidence type="ECO:0000313" key="3">
    <source>
        <dbReference type="Proteomes" id="UP000184330"/>
    </source>
</evidence>
<organism evidence="2 3">
    <name type="scientific">Phialocephala subalpina</name>
    <dbReference type="NCBI Taxonomy" id="576137"/>
    <lineage>
        <taxon>Eukaryota</taxon>
        <taxon>Fungi</taxon>
        <taxon>Dikarya</taxon>
        <taxon>Ascomycota</taxon>
        <taxon>Pezizomycotina</taxon>
        <taxon>Leotiomycetes</taxon>
        <taxon>Helotiales</taxon>
        <taxon>Mollisiaceae</taxon>
        <taxon>Phialocephala</taxon>
        <taxon>Phialocephala fortinii species complex</taxon>
    </lineage>
</organism>
<feature type="compositionally biased region" description="Low complexity" evidence="1">
    <location>
        <begin position="344"/>
        <end position="365"/>
    </location>
</feature>
<protein>
    <submittedName>
        <fullName evidence="2">Uncharacterized protein</fullName>
    </submittedName>
</protein>
<feature type="region of interest" description="Disordered" evidence="1">
    <location>
        <begin position="425"/>
        <end position="458"/>
    </location>
</feature>
<proteinExistence type="predicted"/>
<sequence>MAPPTIHLIENLSTKDIEKLTQALCLPPGRLPTQVWLNEQASQIPNLPSRLRSPKSALLRFGLSMNVGPDRATLCRAHKGLNPYIIRRIFLQVTAECTTHLTRLANNQFINPTIADHIKRLQIVNSLWMDAKLYSRTYHVKHQDIRFTRFTSDCEACILAAVGGNHITLCDLRASMLGRKKKNAKQPRLLRLVEQWAKGTRFGPQITADSDALLKHVRSCRKQMQLARRQRRRDQEEGIPQQDPNLFEDDPLFLRSVSDNRTLVAEDGSEIRRPNVAEEDDHVYELPDDSWGEDEDEESDPEDDIINHYARTITSSAPLLRRASAREDIHPAFRNSMISGALGSRPATPRAPPSTSTSYASVTSVGPDRLSAENLRRLDLDRLSAENLQRLNDLPPRADRPQNRSTYMDSMESLRNSQFQPSALVSPLRPYPQQPRVSAYSESRYGGTDIYGRRPGDARSGITQYVRRADGEQARAYADLMRRREEQYGDEGNPWNLNENDGEREEYVAPPVPLRSPRREEARGNFARRASRHQDGW</sequence>
<dbReference type="STRING" id="576137.A0A1L7WNY9"/>
<evidence type="ECO:0000313" key="2">
    <source>
        <dbReference type="EMBL" id="CZR54490.1"/>
    </source>
</evidence>
<evidence type="ECO:0000256" key="1">
    <source>
        <dbReference type="SAM" id="MobiDB-lite"/>
    </source>
</evidence>
<feature type="region of interest" description="Disordered" evidence="1">
    <location>
        <begin position="485"/>
        <end position="537"/>
    </location>
</feature>
<name>A0A1L7WNY9_9HELO</name>
<dbReference type="AlphaFoldDB" id="A0A1L7WNY9"/>
<dbReference type="EMBL" id="FJOG01000005">
    <property type="protein sequence ID" value="CZR54490.1"/>
    <property type="molecule type" value="Genomic_DNA"/>
</dbReference>
<keyword evidence="3" id="KW-1185">Reference proteome</keyword>
<dbReference type="OrthoDB" id="3786931at2759"/>
<reference evidence="2 3" key="1">
    <citation type="submission" date="2016-03" db="EMBL/GenBank/DDBJ databases">
        <authorList>
            <person name="Ploux O."/>
        </authorList>
    </citation>
    <scope>NUCLEOTIDE SEQUENCE [LARGE SCALE GENOMIC DNA]</scope>
    <source>
        <strain evidence="2 3">UAMH 11012</strain>
    </source>
</reference>
<feature type="compositionally biased region" description="Acidic residues" evidence="1">
    <location>
        <begin position="277"/>
        <end position="303"/>
    </location>
</feature>
<gene>
    <name evidence="2" type="ORF">PAC_04374</name>
</gene>